<dbReference type="Proteomes" id="UP000260655">
    <property type="component" value="Unassembled WGS sequence"/>
</dbReference>
<evidence type="ECO:0000256" key="3">
    <source>
        <dbReference type="ARBA" id="ARBA00023277"/>
    </source>
</evidence>
<evidence type="ECO:0000256" key="1">
    <source>
        <dbReference type="ARBA" id="ARBA00022801"/>
    </source>
</evidence>
<comment type="cofactor">
    <cofactor evidence="4">
        <name>Mn(2+)</name>
        <dbReference type="ChEBI" id="CHEBI:29035"/>
    </cofactor>
</comment>
<comment type="pathway">
    <text evidence="4">Carbohydrate biosynthesis; gluconeogenesis.</text>
</comment>
<dbReference type="HAMAP" id="MF_01854">
    <property type="entry name" value="FBPase_class3"/>
    <property type="match status" value="1"/>
</dbReference>
<dbReference type="Gene3D" id="3.60.21.10">
    <property type="match status" value="1"/>
</dbReference>
<evidence type="ECO:0000313" key="5">
    <source>
        <dbReference type="EMBL" id="RGJ20312.1"/>
    </source>
</evidence>
<organism evidence="5 6">
    <name type="scientific">Coprococcus comes</name>
    <dbReference type="NCBI Taxonomy" id="410072"/>
    <lineage>
        <taxon>Bacteria</taxon>
        <taxon>Bacillati</taxon>
        <taxon>Bacillota</taxon>
        <taxon>Clostridia</taxon>
        <taxon>Lachnospirales</taxon>
        <taxon>Lachnospiraceae</taxon>
        <taxon>Coprococcus</taxon>
    </lineage>
</organism>
<evidence type="ECO:0000256" key="2">
    <source>
        <dbReference type="ARBA" id="ARBA00023211"/>
    </source>
</evidence>
<dbReference type="EMBL" id="QSOV01000030">
    <property type="protein sequence ID" value="RGJ20312.1"/>
    <property type="molecule type" value="Genomic_DNA"/>
</dbReference>
<dbReference type="UniPathway" id="UPA00138"/>
<dbReference type="EC" id="3.1.3.11" evidence="4"/>
<dbReference type="AlphaFoldDB" id="A0A3E4GLA9"/>
<accession>A0A3E4GLA9</accession>
<dbReference type="GO" id="GO:0006094">
    <property type="term" value="P:gluconeogenesis"/>
    <property type="evidence" value="ECO:0007669"/>
    <property type="project" value="UniProtKB-UniRule"/>
</dbReference>
<keyword evidence="2 4" id="KW-0464">Manganese</keyword>
<dbReference type="SUPFAM" id="SSF56300">
    <property type="entry name" value="Metallo-dependent phosphatases"/>
    <property type="match status" value="1"/>
</dbReference>
<comment type="similarity">
    <text evidence="4">Belongs to the FBPase class 3 family.</text>
</comment>
<dbReference type="InterPro" id="IPR009164">
    <property type="entry name" value="FBPtase_class3"/>
</dbReference>
<proteinExistence type="inferred from homology"/>
<evidence type="ECO:0000313" key="6">
    <source>
        <dbReference type="Proteomes" id="UP000260655"/>
    </source>
</evidence>
<dbReference type="InterPro" id="IPR029052">
    <property type="entry name" value="Metallo-depent_PP-like"/>
</dbReference>
<sequence length="629" mass="73332">MKDEKYLELLAEKYPTEQAVCREIINLKAILSLPKGTEHFMSDLHGEYEAFCHILNNCSGVIREKVDLLFGDTLSDLDREEICTLIYYPVEKLALIKKEGKNNEEWYRVILGKLIEIARLFSSKYTRSKVRKAMPKEYAYILDELIHVQKDEDDNQLIYHRNILDTLLELQNADEFIEVLAGLIKRLAVDHLHIVGDIFDRGPCADRIMDLLMTYHSIDIEWGNHDILWMGAAAGSRACIATVIRNNLKYDNMKILENSYGISLRKLTLFAEKIYPDIDPMKAALKEISVLLFKLEGQVILRNPDYKMEDKLLLHKVDVARQTVEIDGREYDIKEETFPTVNFAAENLEDVYQLTEEEEQVVEGLEMAFVNSIRLRQHIDFLYKKGSMYRIFNNNLLYHGCVPLDESGNFEGVVFGKKRYRGRDYLDYAEHIARRAWSKDAKEKDKDFMWYLWCGRKSPLSGRNIKTFERTYVKDEATWHEESNPYYRFYEEEKVCNMILHEFGLYSERSHIINGHTPVRTSKGEHPVRANGRLMVIDGGFCKSYHKTTGIAGYTLIFNSHGIRIKSHQPFQSVFAALTENKDIESKSELVETEKERLMVRDTDTGKKIKEDVEALKMLLRVYREGDLE</sequence>
<comment type="caution">
    <text evidence="5">The sequence shown here is derived from an EMBL/GenBank/DDBJ whole genome shotgun (WGS) entry which is preliminary data.</text>
</comment>
<dbReference type="GO" id="GO:0042132">
    <property type="term" value="F:fructose 1,6-bisphosphate 1-phosphatase activity"/>
    <property type="evidence" value="ECO:0007669"/>
    <property type="project" value="UniProtKB-UniRule"/>
</dbReference>
<comment type="catalytic activity">
    <reaction evidence="4">
        <text>beta-D-fructose 1,6-bisphosphate + H2O = beta-D-fructose 6-phosphate + phosphate</text>
        <dbReference type="Rhea" id="RHEA:11064"/>
        <dbReference type="ChEBI" id="CHEBI:15377"/>
        <dbReference type="ChEBI" id="CHEBI:32966"/>
        <dbReference type="ChEBI" id="CHEBI:43474"/>
        <dbReference type="ChEBI" id="CHEBI:57634"/>
        <dbReference type="EC" id="3.1.3.11"/>
    </reaction>
</comment>
<dbReference type="RefSeq" id="WP_117559429.1">
    <property type="nucleotide sequence ID" value="NZ_QSOV01000030.1"/>
</dbReference>
<evidence type="ECO:0000256" key="4">
    <source>
        <dbReference type="HAMAP-Rule" id="MF_01854"/>
    </source>
</evidence>
<protein>
    <recommendedName>
        <fullName evidence="4">Fructose-1,6-bisphosphatase class 3</fullName>
        <shortName evidence="4">FBPase class 3</shortName>
        <ecNumber evidence="4">3.1.3.11</ecNumber>
    </recommendedName>
    <alternativeName>
        <fullName evidence="4">D-fructose-1,6-bisphosphate 1-phosphohydrolase class 3</fullName>
    </alternativeName>
</protein>
<keyword evidence="3 4" id="KW-0119">Carbohydrate metabolism</keyword>
<gene>
    <name evidence="4" type="primary">fbp</name>
    <name evidence="5" type="ORF">DXD67_15695</name>
</gene>
<name>A0A3E4GLA9_9FIRM</name>
<keyword evidence="1 4" id="KW-0378">Hydrolase</keyword>
<dbReference type="Pfam" id="PF06874">
    <property type="entry name" value="FBPase_2"/>
    <property type="match status" value="1"/>
</dbReference>
<reference evidence="5 6" key="1">
    <citation type="submission" date="2018-08" db="EMBL/GenBank/DDBJ databases">
        <title>A genome reference for cultivated species of the human gut microbiota.</title>
        <authorList>
            <person name="Zou Y."/>
            <person name="Xue W."/>
            <person name="Luo G."/>
        </authorList>
    </citation>
    <scope>NUCLEOTIDE SEQUENCE [LARGE SCALE GENOMIC DNA]</scope>
    <source>
        <strain evidence="5 6">TM07-19</strain>
    </source>
</reference>